<dbReference type="STRING" id="400682.A0A1X7V1E8"/>
<dbReference type="Proteomes" id="UP000007879">
    <property type="component" value="Unassembled WGS sequence"/>
</dbReference>
<gene>
    <name evidence="8" type="primary">100640364</name>
</gene>
<sequence>MKGLLLLAVIATAYLAVVVSSDDDQYWGTAEERAKIIQDAIDEAKAYAKMKEARQAAALAAEKKSGRGLTATKFLARGFKKPTQRSLINGKARLLLEDMVDRAERKLLELKKSKTPASSQEMANILAEELVHTPGSLLKEDEMAKINLEIECVNERRFARRCSRLLNVNTFRTITGVCNNVNQPLLGSSGRQFRRLIKALYEDGVDAPIGRKQAQKVFGKDPFDPPAPSARLVSSSVISRNFRNEKPLTHIVMQWGQFLDHDLDLGPEIEEECESCKFTEVCEPIRVAPTDPKFGLGTEQNADCLLFRRAVPICEPGSNRQRLLEPREQVNDLTSFIDGSMIYGSNRKQERAVRAFRRGLLTTSPPPTGSRQRLMPRRGLNTEFIQCREREDCFVCGDIRCNEQYSLTVMHTIWVREHNRIANNLRRINPHWPDERLFQEARAIVGAVIQKITYFDYLPRILGVRGFQATIGPFTKYDSSVNPDVPNSFATAAYRYGHSLIRPFFDRLGPGYISSPRGRLSLARMFFNPALFEDDAGTDSLVRGWLTQSPRFVDEFLNGIITTRLFETNISIGMDLASLNIQRSRDHGLPLYASWREFCRSRFANKGIRVPFQFQNAATRAEFIKLYSSENFVDLWIAGLAERRFFDSVLGPTFACIFGITFSDVRDGDRFYFENPGVFTAGQLNQIRRQSLSRVLCDTSDNIATIQPDAFRQFNDGQTRVRCSDTRALPRIGLGQWRETACFLRMSVPSVLSRRPSALLLARRLGKTYTYTNNVPGIEEECMPVPCPTSTTPVPVYAYPRIRDYTTCRFTSRLPSVPVSGAPAIFFNRGLTAAQVSDRNGFFRTAAACAASTVNAITFTCSSNVRQAGLEKEDLHDADADPLEEPDSPDSLTEKPPGFDTNFAVLTSASDEVDPITEEHEEESHSSMDELEEELHNNHQEAEDKAKDAQTLSQEFSKALDDLREQDQQ</sequence>
<comment type="subcellular location">
    <subcellularLocation>
        <location evidence="1">Secreted</location>
    </subcellularLocation>
</comment>
<name>A0A1X7V1E8_AMPQE</name>
<keyword evidence="4" id="KW-0325">Glycoprotein</keyword>
<dbReference type="SUPFAM" id="SSF48113">
    <property type="entry name" value="Heme-dependent peroxidases"/>
    <property type="match status" value="1"/>
</dbReference>
<dbReference type="eggNOG" id="KOG2408">
    <property type="taxonomic scope" value="Eukaryota"/>
</dbReference>
<feature type="region of interest" description="Disordered" evidence="6">
    <location>
        <begin position="875"/>
        <end position="969"/>
    </location>
</feature>
<evidence type="ECO:0000256" key="1">
    <source>
        <dbReference type="ARBA" id="ARBA00004613"/>
    </source>
</evidence>
<organism evidence="8">
    <name type="scientific">Amphimedon queenslandica</name>
    <name type="common">Sponge</name>
    <dbReference type="NCBI Taxonomy" id="400682"/>
    <lineage>
        <taxon>Eukaryota</taxon>
        <taxon>Metazoa</taxon>
        <taxon>Porifera</taxon>
        <taxon>Demospongiae</taxon>
        <taxon>Heteroscleromorpha</taxon>
        <taxon>Haplosclerida</taxon>
        <taxon>Niphatidae</taxon>
        <taxon>Amphimedon</taxon>
    </lineage>
</organism>
<accession>A0A1X7V1E8</accession>
<feature type="compositionally biased region" description="Basic and acidic residues" evidence="6">
    <location>
        <begin position="958"/>
        <end position="969"/>
    </location>
</feature>
<dbReference type="PANTHER" id="PTHR11475">
    <property type="entry name" value="OXIDASE/PEROXIDASE"/>
    <property type="match status" value="1"/>
</dbReference>
<keyword evidence="5" id="KW-0408">Iron</keyword>
<dbReference type="InterPro" id="IPR037120">
    <property type="entry name" value="Haem_peroxidase_sf_animal"/>
</dbReference>
<dbReference type="Gene3D" id="1.10.640.10">
    <property type="entry name" value="Haem peroxidase domain superfamily, animal type"/>
    <property type="match status" value="1"/>
</dbReference>
<dbReference type="GO" id="GO:0005576">
    <property type="term" value="C:extracellular region"/>
    <property type="evidence" value="ECO:0007669"/>
    <property type="project" value="UniProtKB-SubCell"/>
</dbReference>
<keyword evidence="5" id="KW-0349">Heme</keyword>
<dbReference type="FunFam" id="1.10.640.10:FF:000003">
    <property type="entry name" value="chorion peroxidase"/>
    <property type="match status" value="1"/>
</dbReference>
<evidence type="ECO:0000313" key="9">
    <source>
        <dbReference type="Proteomes" id="UP000007879"/>
    </source>
</evidence>
<dbReference type="PROSITE" id="PS50292">
    <property type="entry name" value="PEROXIDASE_3"/>
    <property type="match status" value="1"/>
</dbReference>
<proteinExistence type="predicted"/>
<dbReference type="EnsemblMetazoa" id="Aqu2.1.33776_001">
    <property type="protein sequence ID" value="Aqu2.1.33776_001"/>
    <property type="gene ID" value="Aqu2.1.33776"/>
</dbReference>
<evidence type="ECO:0000256" key="7">
    <source>
        <dbReference type="SAM" id="SignalP"/>
    </source>
</evidence>
<feature type="signal peptide" evidence="7">
    <location>
        <begin position="1"/>
        <end position="21"/>
    </location>
</feature>
<evidence type="ECO:0000256" key="5">
    <source>
        <dbReference type="PIRSR" id="PIRSR619791-2"/>
    </source>
</evidence>
<evidence type="ECO:0000256" key="6">
    <source>
        <dbReference type="SAM" id="MobiDB-lite"/>
    </source>
</evidence>
<dbReference type="EnsemblMetazoa" id="XM_003386000.3">
    <property type="protein sequence ID" value="XP_003386048.1"/>
    <property type="gene ID" value="LOC100640364"/>
</dbReference>
<dbReference type="GO" id="GO:0046872">
    <property type="term" value="F:metal ion binding"/>
    <property type="evidence" value="ECO:0007669"/>
    <property type="project" value="UniProtKB-KW"/>
</dbReference>
<dbReference type="InterPro" id="IPR019791">
    <property type="entry name" value="Haem_peroxidase_animal"/>
</dbReference>
<dbReference type="GO" id="GO:0006979">
    <property type="term" value="P:response to oxidative stress"/>
    <property type="evidence" value="ECO:0007669"/>
    <property type="project" value="InterPro"/>
</dbReference>
<keyword evidence="3 7" id="KW-0732">Signal</keyword>
<feature type="binding site" description="axial binding residue" evidence="5">
    <location>
        <position position="498"/>
    </location>
    <ligand>
        <name>heme b</name>
        <dbReference type="ChEBI" id="CHEBI:60344"/>
    </ligand>
    <ligandPart>
        <name>Fe</name>
        <dbReference type="ChEBI" id="CHEBI:18248"/>
    </ligandPart>
</feature>
<dbReference type="AlphaFoldDB" id="A0A1X7V1E8"/>
<feature type="chain" id="PRO_5010867748" evidence="7">
    <location>
        <begin position="22"/>
        <end position="969"/>
    </location>
</feature>
<reference evidence="8" key="2">
    <citation type="submission" date="2017-05" db="UniProtKB">
        <authorList>
            <consortium name="EnsemblMetazoa"/>
        </authorList>
    </citation>
    <scope>IDENTIFICATION</scope>
</reference>
<dbReference type="InParanoid" id="A0A1X7V1E8"/>
<dbReference type="Pfam" id="PF03098">
    <property type="entry name" value="An_peroxidase"/>
    <property type="match status" value="1"/>
</dbReference>
<protein>
    <submittedName>
        <fullName evidence="8">Uncharacterized protein</fullName>
    </submittedName>
</protein>
<dbReference type="InterPro" id="IPR010255">
    <property type="entry name" value="Haem_peroxidase_sf"/>
</dbReference>
<reference evidence="9" key="1">
    <citation type="journal article" date="2010" name="Nature">
        <title>The Amphimedon queenslandica genome and the evolution of animal complexity.</title>
        <authorList>
            <person name="Srivastava M."/>
            <person name="Simakov O."/>
            <person name="Chapman J."/>
            <person name="Fahey B."/>
            <person name="Gauthier M.E."/>
            <person name="Mitros T."/>
            <person name="Richards G.S."/>
            <person name="Conaco C."/>
            <person name="Dacre M."/>
            <person name="Hellsten U."/>
            <person name="Larroux C."/>
            <person name="Putnam N.H."/>
            <person name="Stanke M."/>
            <person name="Adamska M."/>
            <person name="Darling A."/>
            <person name="Degnan S.M."/>
            <person name="Oakley T.H."/>
            <person name="Plachetzki D.C."/>
            <person name="Zhai Y."/>
            <person name="Adamski M."/>
            <person name="Calcino A."/>
            <person name="Cummins S.F."/>
            <person name="Goodstein D.M."/>
            <person name="Harris C."/>
            <person name="Jackson D.J."/>
            <person name="Leys S.P."/>
            <person name="Shu S."/>
            <person name="Woodcroft B.J."/>
            <person name="Vervoort M."/>
            <person name="Kosik K.S."/>
            <person name="Manning G."/>
            <person name="Degnan B.M."/>
            <person name="Rokhsar D.S."/>
        </authorList>
    </citation>
    <scope>NUCLEOTIDE SEQUENCE [LARGE SCALE GENOMIC DNA]</scope>
</reference>
<keyword evidence="5" id="KW-0479">Metal-binding</keyword>
<dbReference type="PRINTS" id="PR00457">
    <property type="entry name" value="ANPEROXIDASE"/>
</dbReference>
<evidence type="ECO:0000256" key="2">
    <source>
        <dbReference type="ARBA" id="ARBA00022525"/>
    </source>
</evidence>
<keyword evidence="9" id="KW-1185">Reference proteome</keyword>
<dbReference type="GO" id="GO:0004601">
    <property type="term" value="F:peroxidase activity"/>
    <property type="evidence" value="ECO:0007669"/>
    <property type="project" value="InterPro"/>
</dbReference>
<dbReference type="OMA" id="TIVPCCE"/>
<dbReference type="PANTHER" id="PTHR11475:SF4">
    <property type="entry name" value="CHORION PEROXIDASE"/>
    <property type="match status" value="1"/>
</dbReference>
<dbReference type="KEGG" id="aqu:100640364"/>
<feature type="compositionally biased region" description="Basic and acidic residues" evidence="6">
    <location>
        <begin position="922"/>
        <end position="948"/>
    </location>
</feature>
<keyword evidence="2" id="KW-0964">Secreted</keyword>
<dbReference type="GO" id="GO:0020037">
    <property type="term" value="F:heme binding"/>
    <property type="evidence" value="ECO:0007669"/>
    <property type="project" value="InterPro"/>
</dbReference>
<evidence type="ECO:0000256" key="3">
    <source>
        <dbReference type="ARBA" id="ARBA00022729"/>
    </source>
</evidence>
<evidence type="ECO:0000313" key="8">
    <source>
        <dbReference type="EnsemblMetazoa" id="Aqu2.1.33776_001"/>
    </source>
</evidence>
<feature type="compositionally biased region" description="Acidic residues" evidence="6">
    <location>
        <begin position="911"/>
        <end position="921"/>
    </location>
</feature>
<dbReference type="OrthoDB" id="823504at2759"/>
<evidence type="ECO:0000256" key="4">
    <source>
        <dbReference type="ARBA" id="ARBA00023180"/>
    </source>
</evidence>